<dbReference type="InterPro" id="IPR013154">
    <property type="entry name" value="ADH-like_N"/>
</dbReference>
<gene>
    <name evidence="7" type="ORF">ACK2TP_02690</name>
</gene>
<protein>
    <submittedName>
        <fullName evidence="7">NAD(P)-dependent alcohol dehydrogenase</fullName>
        <ecNumber evidence="7">1.1.-.-</ecNumber>
    </submittedName>
</protein>
<dbReference type="Gene3D" id="3.90.180.10">
    <property type="entry name" value="Medium-chain alcohol dehydrogenases, catalytic domain"/>
    <property type="match status" value="1"/>
</dbReference>
<evidence type="ECO:0000313" key="7">
    <source>
        <dbReference type="EMBL" id="MFN2974663.1"/>
    </source>
</evidence>
<dbReference type="SUPFAM" id="SSF50129">
    <property type="entry name" value="GroES-like"/>
    <property type="match status" value="1"/>
</dbReference>
<evidence type="ECO:0000256" key="3">
    <source>
        <dbReference type="ARBA" id="ARBA00022833"/>
    </source>
</evidence>
<keyword evidence="2 5" id="KW-0479">Metal-binding</keyword>
<evidence type="ECO:0000313" key="8">
    <source>
        <dbReference type="Proteomes" id="UP001634747"/>
    </source>
</evidence>
<evidence type="ECO:0000256" key="1">
    <source>
        <dbReference type="ARBA" id="ARBA00001947"/>
    </source>
</evidence>
<organism evidence="7 8">
    <name type="scientific">Terriglobus aquaticus</name>
    <dbReference type="NCBI Taxonomy" id="940139"/>
    <lineage>
        <taxon>Bacteria</taxon>
        <taxon>Pseudomonadati</taxon>
        <taxon>Acidobacteriota</taxon>
        <taxon>Terriglobia</taxon>
        <taxon>Terriglobales</taxon>
        <taxon>Acidobacteriaceae</taxon>
        <taxon>Terriglobus</taxon>
    </lineage>
</organism>
<dbReference type="InterPro" id="IPR047109">
    <property type="entry name" value="CAD-like"/>
</dbReference>
<dbReference type="InterPro" id="IPR020843">
    <property type="entry name" value="ER"/>
</dbReference>
<comment type="similarity">
    <text evidence="5">Belongs to the zinc-containing alcohol dehydrogenase family.</text>
</comment>
<dbReference type="EMBL" id="JBJYXY010000001">
    <property type="protein sequence ID" value="MFN2974663.1"/>
    <property type="molecule type" value="Genomic_DNA"/>
</dbReference>
<accession>A0ABW9KHJ9</accession>
<keyword evidence="3 5" id="KW-0862">Zinc</keyword>
<dbReference type="Proteomes" id="UP001634747">
    <property type="component" value="Unassembled WGS sequence"/>
</dbReference>
<dbReference type="PROSITE" id="PS00059">
    <property type="entry name" value="ADH_ZINC"/>
    <property type="match status" value="1"/>
</dbReference>
<evidence type="ECO:0000256" key="5">
    <source>
        <dbReference type="RuleBase" id="RU361277"/>
    </source>
</evidence>
<dbReference type="Pfam" id="PF08240">
    <property type="entry name" value="ADH_N"/>
    <property type="match status" value="1"/>
</dbReference>
<dbReference type="InterPro" id="IPR036291">
    <property type="entry name" value="NAD(P)-bd_dom_sf"/>
</dbReference>
<feature type="domain" description="Enoyl reductase (ER)" evidence="6">
    <location>
        <begin position="10"/>
        <end position="341"/>
    </location>
</feature>
<dbReference type="Gene3D" id="3.40.50.720">
    <property type="entry name" value="NAD(P)-binding Rossmann-like Domain"/>
    <property type="match status" value="1"/>
</dbReference>
<keyword evidence="4 7" id="KW-0560">Oxidoreductase</keyword>
<comment type="caution">
    <text evidence="7">The sequence shown here is derived from an EMBL/GenBank/DDBJ whole genome shotgun (WGS) entry which is preliminary data.</text>
</comment>
<dbReference type="SMART" id="SM00829">
    <property type="entry name" value="PKS_ER"/>
    <property type="match status" value="1"/>
</dbReference>
<proteinExistence type="inferred from homology"/>
<evidence type="ECO:0000259" key="6">
    <source>
        <dbReference type="SMART" id="SM00829"/>
    </source>
</evidence>
<dbReference type="SUPFAM" id="SSF51735">
    <property type="entry name" value="NAD(P)-binding Rossmann-fold domains"/>
    <property type="match status" value="1"/>
</dbReference>
<dbReference type="InterPro" id="IPR002328">
    <property type="entry name" value="ADH_Zn_CS"/>
</dbReference>
<dbReference type="InterPro" id="IPR013149">
    <property type="entry name" value="ADH-like_C"/>
</dbReference>
<dbReference type="CDD" id="cd05283">
    <property type="entry name" value="CAD1"/>
    <property type="match status" value="1"/>
</dbReference>
<dbReference type="PANTHER" id="PTHR42683">
    <property type="entry name" value="ALDEHYDE REDUCTASE"/>
    <property type="match status" value="1"/>
</dbReference>
<reference evidence="7 8" key="1">
    <citation type="submission" date="2024-12" db="EMBL/GenBank/DDBJ databases">
        <authorList>
            <person name="Lee Y."/>
        </authorList>
    </citation>
    <scope>NUCLEOTIDE SEQUENCE [LARGE SCALE GENOMIC DNA]</scope>
    <source>
        <strain evidence="7 8">03SUJ4</strain>
    </source>
</reference>
<dbReference type="EC" id="1.1.-.-" evidence="7"/>
<name>A0ABW9KHJ9_9BACT</name>
<evidence type="ECO:0000256" key="4">
    <source>
        <dbReference type="ARBA" id="ARBA00023002"/>
    </source>
</evidence>
<dbReference type="RefSeq" id="WP_263413777.1">
    <property type="nucleotide sequence ID" value="NZ_BAABBH010000001.1"/>
</dbReference>
<dbReference type="Pfam" id="PF00107">
    <property type="entry name" value="ADH_zinc_N"/>
    <property type="match status" value="1"/>
</dbReference>
<comment type="cofactor">
    <cofactor evidence="1 5">
        <name>Zn(2+)</name>
        <dbReference type="ChEBI" id="CHEBI:29105"/>
    </cofactor>
</comment>
<sequence>MPHASGYAAATPKAPLAPFDFERREPGDRDVQIEIKFCGICHSDIHQVRDEWFQGVFPMVPGHEIAGVVKSVGSAVTKFKVGDHVGIGCFVDSCRTCIECKQGEEQFCQVKLVQTYNDRDKEGQPTYGGYSDHIVVDQDYVLRIPANLNLDEAAPLMCAGITLWSPLKHWQAGPGKKVAVIGLGGLGHMGVKLAHALGAEVTVLSQSLKKQDDGKRLGADHFYATNDPETFTKLAGQFDLILNTVSAADDWNRLMTLLKRDGTMVVVGAPEHPVPVSAFSMIVGRKSLAGSMIGSIKETQEMLDFCGEHNIASDIEKISIADVNDAYERVLKSDVRYRFVIDLATLKGGEKAAA</sequence>
<keyword evidence="8" id="KW-1185">Reference proteome</keyword>
<dbReference type="GO" id="GO:0016491">
    <property type="term" value="F:oxidoreductase activity"/>
    <property type="evidence" value="ECO:0007669"/>
    <property type="project" value="UniProtKB-KW"/>
</dbReference>
<evidence type="ECO:0000256" key="2">
    <source>
        <dbReference type="ARBA" id="ARBA00022723"/>
    </source>
</evidence>
<dbReference type="InterPro" id="IPR011032">
    <property type="entry name" value="GroES-like_sf"/>
</dbReference>